<comment type="similarity">
    <text evidence="1">Belongs to the WD repeat WDR24 family.</text>
</comment>
<dbReference type="InterPro" id="IPR037590">
    <property type="entry name" value="WDR24"/>
</dbReference>
<sequence length="297" mass="33711">MTMGTSRTMHCTLEGPANALAINRDATQVAVAGRNVFKVFSLENEEFQERTNLRVGKNLNLNFSCSDVVWNMVDDHILATAATNGAVVTWNLNKSSRSKQDMVFQDHKRTVNKVCFHPSEAHILLSGSQDGTMKCFDIRKREAASTFHSSSESVRDVQFCPHHHFTFAAVQENGNVQLWDLRRSDKCERQFTAHSGPVFTCDWHPEEKRFLATGGRDKAIKIWDVSYKPVLHQCIQTIASVAHIKWRPQKKYHIANSSLVVDCTINVWDTRRPYVPFAAFTEHKDVATGMPSVLRHL</sequence>
<dbReference type="PROSITE" id="PS00678">
    <property type="entry name" value="WD_REPEATS_1"/>
    <property type="match status" value="1"/>
</dbReference>
<dbReference type="PROSITE" id="PS50294">
    <property type="entry name" value="WD_REPEATS_REGION"/>
    <property type="match status" value="1"/>
</dbReference>
<dbReference type="PROSITE" id="PS50082">
    <property type="entry name" value="WD_REPEATS_2"/>
    <property type="match status" value="2"/>
</dbReference>
<feature type="repeat" description="WD" evidence="8">
    <location>
        <begin position="104"/>
        <end position="146"/>
    </location>
</feature>
<dbReference type="GO" id="GO:0005774">
    <property type="term" value="C:vacuolar membrane"/>
    <property type="evidence" value="ECO:0007669"/>
    <property type="project" value="TreeGrafter"/>
</dbReference>
<gene>
    <name evidence="9" type="ORF">V5799_031726</name>
</gene>
<dbReference type="Pfam" id="PF21720">
    <property type="entry name" value="MIOS_WD40"/>
    <property type="match status" value="1"/>
</dbReference>
<evidence type="ECO:0000256" key="8">
    <source>
        <dbReference type="PROSITE-ProRule" id="PRU00221"/>
    </source>
</evidence>
<dbReference type="InterPro" id="IPR020472">
    <property type="entry name" value="WD40_PAC1"/>
</dbReference>
<feature type="repeat" description="WD" evidence="8">
    <location>
        <begin position="191"/>
        <end position="233"/>
    </location>
</feature>
<evidence type="ECO:0000256" key="1">
    <source>
        <dbReference type="ARBA" id="ARBA00008134"/>
    </source>
</evidence>
<comment type="caution">
    <text evidence="9">The sequence shown here is derived from an EMBL/GenBank/DDBJ whole genome shotgun (WGS) entry which is preliminary data.</text>
</comment>
<dbReference type="GO" id="GO:0008270">
    <property type="term" value="F:zinc ion binding"/>
    <property type="evidence" value="ECO:0007669"/>
    <property type="project" value="UniProtKB-KW"/>
</dbReference>
<evidence type="ECO:0000256" key="7">
    <source>
        <dbReference type="ARBA" id="ARBA00040269"/>
    </source>
</evidence>
<keyword evidence="2 8" id="KW-0853">WD repeat</keyword>
<keyword evidence="6" id="KW-0862">Zinc</keyword>
<dbReference type="GO" id="GO:1904263">
    <property type="term" value="P:positive regulation of TORC1 signaling"/>
    <property type="evidence" value="ECO:0007669"/>
    <property type="project" value="TreeGrafter"/>
</dbReference>
<evidence type="ECO:0000256" key="2">
    <source>
        <dbReference type="ARBA" id="ARBA00022574"/>
    </source>
</evidence>
<dbReference type="Gene3D" id="2.130.10.10">
    <property type="entry name" value="YVTN repeat-like/Quinoprotein amine dehydrogenase"/>
    <property type="match status" value="1"/>
</dbReference>
<dbReference type="GO" id="GO:0034198">
    <property type="term" value="P:cellular response to amino acid starvation"/>
    <property type="evidence" value="ECO:0007669"/>
    <property type="project" value="TreeGrafter"/>
</dbReference>
<dbReference type="InterPro" id="IPR036322">
    <property type="entry name" value="WD40_repeat_dom_sf"/>
</dbReference>
<reference evidence="9 10" key="1">
    <citation type="journal article" date="2023" name="Arcadia Sci">
        <title>De novo assembly of a long-read Amblyomma americanum tick genome.</title>
        <authorList>
            <person name="Chou S."/>
            <person name="Poskanzer K.E."/>
            <person name="Rollins M."/>
            <person name="Thuy-Boun P.S."/>
        </authorList>
    </citation>
    <scope>NUCLEOTIDE SEQUENCE [LARGE SCALE GENOMIC DNA]</scope>
    <source>
        <strain evidence="9">F_SG_1</strain>
        <tissue evidence="9">Salivary glands</tissue>
    </source>
</reference>
<dbReference type="SMART" id="SM00320">
    <property type="entry name" value="WD40"/>
    <property type="match status" value="6"/>
</dbReference>
<keyword evidence="10" id="KW-1185">Reference proteome</keyword>
<evidence type="ECO:0000313" key="10">
    <source>
        <dbReference type="Proteomes" id="UP001321473"/>
    </source>
</evidence>
<proteinExistence type="inferred from homology"/>
<dbReference type="PANTHER" id="PTHR46200:SF1">
    <property type="entry name" value="GATOR COMPLEX PROTEIN WDR24"/>
    <property type="match status" value="1"/>
</dbReference>
<dbReference type="GO" id="GO:0016239">
    <property type="term" value="P:positive regulation of macroautophagy"/>
    <property type="evidence" value="ECO:0007669"/>
    <property type="project" value="TreeGrafter"/>
</dbReference>
<evidence type="ECO:0000256" key="4">
    <source>
        <dbReference type="ARBA" id="ARBA00022737"/>
    </source>
</evidence>
<dbReference type="InterPro" id="IPR019775">
    <property type="entry name" value="WD40_repeat_CS"/>
</dbReference>
<dbReference type="GO" id="GO:0061700">
    <property type="term" value="C:GATOR2 complex"/>
    <property type="evidence" value="ECO:0007669"/>
    <property type="project" value="TreeGrafter"/>
</dbReference>
<name>A0AAQ4DT74_AMBAM</name>
<dbReference type="InterPro" id="IPR015943">
    <property type="entry name" value="WD40/YVTN_repeat-like_dom_sf"/>
</dbReference>
<keyword evidence="3" id="KW-0479">Metal-binding</keyword>
<dbReference type="EMBL" id="JARKHS020027145">
    <property type="protein sequence ID" value="KAK8765664.1"/>
    <property type="molecule type" value="Genomic_DNA"/>
</dbReference>
<keyword evidence="5" id="KW-0863">Zinc-finger</keyword>
<dbReference type="SUPFAM" id="SSF50978">
    <property type="entry name" value="WD40 repeat-like"/>
    <property type="match status" value="1"/>
</dbReference>
<dbReference type="PANTHER" id="PTHR46200">
    <property type="entry name" value="GATOR COMPLEX PROTEIN WDR24"/>
    <property type="match status" value="1"/>
</dbReference>
<evidence type="ECO:0000313" key="9">
    <source>
        <dbReference type="EMBL" id="KAK8765664.1"/>
    </source>
</evidence>
<evidence type="ECO:0000256" key="6">
    <source>
        <dbReference type="ARBA" id="ARBA00022833"/>
    </source>
</evidence>
<dbReference type="Proteomes" id="UP001321473">
    <property type="component" value="Unassembled WGS sequence"/>
</dbReference>
<protein>
    <recommendedName>
        <fullName evidence="7">GATOR2 complex protein WDR24</fullName>
    </recommendedName>
</protein>
<keyword evidence="4" id="KW-0677">Repeat</keyword>
<dbReference type="InterPro" id="IPR001680">
    <property type="entry name" value="WD40_rpt"/>
</dbReference>
<evidence type="ECO:0000256" key="5">
    <source>
        <dbReference type="ARBA" id="ARBA00022771"/>
    </source>
</evidence>
<dbReference type="PRINTS" id="PR00320">
    <property type="entry name" value="GPROTEINBRPT"/>
</dbReference>
<dbReference type="AlphaFoldDB" id="A0AAQ4DT74"/>
<evidence type="ECO:0000256" key="3">
    <source>
        <dbReference type="ARBA" id="ARBA00022723"/>
    </source>
</evidence>
<organism evidence="9 10">
    <name type="scientific">Amblyomma americanum</name>
    <name type="common">Lone star tick</name>
    <dbReference type="NCBI Taxonomy" id="6943"/>
    <lineage>
        <taxon>Eukaryota</taxon>
        <taxon>Metazoa</taxon>
        <taxon>Ecdysozoa</taxon>
        <taxon>Arthropoda</taxon>
        <taxon>Chelicerata</taxon>
        <taxon>Arachnida</taxon>
        <taxon>Acari</taxon>
        <taxon>Parasitiformes</taxon>
        <taxon>Ixodida</taxon>
        <taxon>Ixodoidea</taxon>
        <taxon>Ixodidae</taxon>
        <taxon>Amblyomminae</taxon>
        <taxon>Amblyomma</taxon>
    </lineage>
</organism>
<accession>A0AAQ4DT74</accession>
<dbReference type="GO" id="GO:0005829">
    <property type="term" value="C:cytosol"/>
    <property type="evidence" value="ECO:0007669"/>
    <property type="project" value="TreeGrafter"/>
</dbReference>